<evidence type="ECO:0000313" key="3">
    <source>
        <dbReference type="EMBL" id="QDV38651.1"/>
    </source>
</evidence>
<keyword evidence="2" id="KW-0472">Membrane</keyword>
<feature type="transmembrane region" description="Helical" evidence="2">
    <location>
        <begin position="65"/>
        <end position="98"/>
    </location>
</feature>
<feature type="region of interest" description="Disordered" evidence="1">
    <location>
        <begin position="347"/>
        <end position="390"/>
    </location>
</feature>
<dbReference type="KEGG" id="tpla:ElP_66060"/>
<feature type="transmembrane region" description="Helical" evidence="2">
    <location>
        <begin position="168"/>
        <end position="186"/>
    </location>
</feature>
<dbReference type="Proteomes" id="UP000317835">
    <property type="component" value="Chromosome"/>
</dbReference>
<sequence>MFAFVKCKCGRMLRARRSPTRTTITCWDCRSEVVVPRFKSAEGPSSVDRLRGAMSAPWAETAAAVILLALATTALIAAPVVGVWLAMGMLVTAAFTYVRRIEHAGRSMEPADAPKPATAAGERFGRAAGRLLLATGLVGGLVLVPWLADGSQQVEPARPILPPPTLLVLGIVLLVALPAAVYLTTARDGDGTLGPRRAMAAARKRKGASTLAILLPLLAISAMEATLFGVLVATKNIGVFTYDLFPIPPGDRIDHTVYVSDGDVAFSRQEYARRVYAHGLRRGATLVGSVPISFNRGLAPRVIVPAYGTLGSEAYLLARLGITLAVVLTLLTALMFQADLFGRISLAAPDDDEDDEGEGEDEGKDDAEPLPPPSASQGRTPVEAGTTPAG</sequence>
<evidence type="ECO:0000313" key="4">
    <source>
        <dbReference type="Proteomes" id="UP000317835"/>
    </source>
</evidence>
<evidence type="ECO:0000256" key="1">
    <source>
        <dbReference type="SAM" id="MobiDB-lite"/>
    </source>
</evidence>
<dbReference type="RefSeq" id="WP_145277313.1">
    <property type="nucleotide sequence ID" value="NZ_CP036426.1"/>
</dbReference>
<feature type="compositionally biased region" description="Acidic residues" evidence="1">
    <location>
        <begin position="349"/>
        <end position="365"/>
    </location>
</feature>
<protein>
    <submittedName>
        <fullName evidence="3">Uncharacterized protein</fullName>
    </submittedName>
</protein>
<feature type="transmembrane region" description="Helical" evidence="2">
    <location>
        <begin position="314"/>
        <end position="336"/>
    </location>
</feature>
<gene>
    <name evidence="3" type="ORF">ElP_66060</name>
</gene>
<feature type="transmembrane region" description="Helical" evidence="2">
    <location>
        <begin position="207"/>
        <end position="233"/>
    </location>
</feature>
<dbReference type="EMBL" id="CP036426">
    <property type="protein sequence ID" value="QDV38651.1"/>
    <property type="molecule type" value="Genomic_DNA"/>
</dbReference>
<name>A0A518HCR2_9BACT</name>
<accession>A0A518HCR2</accession>
<dbReference type="AlphaFoldDB" id="A0A518HCR2"/>
<evidence type="ECO:0000256" key="2">
    <source>
        <dbReference type="SAM" id="Phobius"/>
    </source>
</evidence>
<keyword evidence="2" id="KW-0812">Transmembrane</keyword>
<reference evidence="3 4" key="1">
    <citation type="submission" date="2019-02" db="EMBL/GenBank/DDBJ databases">
        <title>Deep-cultivation of Planctomycetes and their phenomic and genomic characterization uncovers novel biology.</title>
        <authorList>
            <person name="Wiegand S."/>
            <person name="Jogler M."/>
            <person name="Boedeker C."/>
            <person name="Pinto D."/>
            <person name="Vollmers J."/>
            <person name="Rivas-Marin E."/>
            <person name="Kohn T."/>
            <person name="Peeters S.H."/>
            <person name="Heuer A."/>
            <person name="Rast P."/>
            <person name="Oberbeckmann S."/>
            <person name="Bunk B."/>
            <person name="Jeske O."/>
            <person name="Meyerdierks A."/>
            <person name="Storesund J.E."/>
            <person name="Kallscheuer N."/>
            <person name="Luecker S."/>
            <person name="Lage O.M."/>
            <person name="Pohl T."/>
            <person name="Merkel B.J."/>
            <person name="Hornburger P."/>
            <person name="Mueller R.-W."/>
            <person name="Bruemmer F."/>
            <person name="Labrenz M."/>
            <person name="Spormann A.M."/>
            <person name="Op den Camp H."/>
            <person name="Overmann J."/>
            <person name="Amann R."/>
            <person name="Jetten M.S.M."/>
            <person name="Mascher T."/>
            <person name="Medema M.H."/>
            <person name="Devos D.P."/>
            <person name="Kaster A.-K."/>
            <person name="Ovreas L."/>
            <person name="Rohde M."/>
            <person name="Galperin M.Y."/>
            <person name="Jogler C."/>
        </authorList>
    </citation>
    <scope>NUCLEOTIDE SEQUENCE [LARGE SCALE GENOMIC DNA]</scope>
    <source>
        <strain evidence="3 4">ElP</strain>
    </source>
</reference>
<keyword evidence="4" id="KW-1185">Reference proteome</keyword>
<dbReference type="OrthoDB" id="9842384at2"/>
<organism evidence="3 4">
    <name type="scientific">Tautonia plasticadhaerens</name>
    <dbReference type="NCBI Taxonomy" id="2527974"/>
    <lineage>
        <taxon>Bacteria</taxon>
        <taxon>Pseudomonadati</taxon>
        <taxon>Planctomycetota</taxon>
        <taxon>Planctomycetia</taxon>
        <taxon>Isosphaerales</taxon>
        <taxon>Isosphaeraceae</taxon>
        <taxon>Tautonia</taxon>
    </lineage>
</organism>
<feature type="transmembrane region" description="Helical" evidence="2">
    <location>
        <begin position="131"/>
        <end position="148"/>
    </location>
</feature>
<keyword evidence="2" id="KW-1133">Transmembrane helix</keyword>
<proteinExistence type="predicted"/>